<dbReference type="Pfam" id="PF13873">
    <property type="entry name" value="Myb_DNA-bind_5"/>
    <property type="match status" value="1"/>
</dbReference>
<gene>
    <name evidence="7" type="ORF">NQ315_006600</name>
</gene>
<dbReference type="Proteomes" id="UP001159042">
    <property type="component" value="Unassembled WGS sequence"/>
</dbReference>
<protein>
    <recommendedName>
        <fullName evidence="2">Regulatory protein zeste</fullName>
    </recommendedName>
</protein>
<reference evidence="7 8" key="1">
    <citation type="journal article" date="2023" name="Insect Mol. Biol.">
        <title>Genome sequencing provides insights into the evolution of gene families encoding plant cell wall-degrading enzymes in longhorned beetles.</title>
        <authorList>
            <person name="Shin N.R."/>
            <person name="Okamura Y."/>
            <person name="Kirsch R."/>
            <person name="Pauchet Y."/>
        </authorList>
    </citation>
    <scope>NUCLEOTIDE SEQUENCE [LARGE SCALE GENOMIC DNA]</scope>
    <source>
        <strain evidence="7">EAD_L_NR</strain>
    </source>
</reference>
<dbReference type="InterPro" id="IPR028002">
    <property type="entry name" value="Myb_DNA-bind_5"/>
</dbReference>
<evidence type="ECO:0000256" key="3">
    <source>
        <dbReference type="ARBA" id="ARBA00023015"/>
    </source>
</evidence>
<name>A0AAV8VG03_9CUCU</name>
<evidence type="ECO:0000256" key="1">
    <source>
        <dbReference type="ARBA" id="ARBA00011764"/>
    </source>
</evidence>
<dbReference type="EMBL" id="JANEYG010000103">
    <property type="protein sequence ID" value="KAJ8913098.1"/>
    <property type="molecule type" value="Genomic_DNA"/>
</dbReference>
<feature type="domain" description="Myb/SANT-like DNA-binding" evidence="6">
    <location>
        <begin position="66"/>
        <end position="108"/>
    </location>
</feature>
<evidence type="ECO:0000256" key="2">
    <source>
        <dbReference type="ARBA" id="ARBA00016807"/>
    </source>
</evidence>
<keyword evidence="8" id="KW-1185">Reference proteome</keyword>
<keyword evidence="3" id="KW-0805">Transcription regulation</keyword>
<evidence type="ECO:0000313" key="8">
    <source>
        <dbReference type="Proteomes" id="UP001159042"/>
    </source>
</evidence>
<comment type="subunit">
    <text evidence="1">Self-associates forming complexes of several hundred monomers.</text>
</comment>
<accession>A0AAV8VG03</accession>
<evidence type="ECO:0000256" key="5">
    <source>
        <dbReference type="ARBA" id="ARBA00025466"/>
    </source>
</evidence>
<dbReference type="AlphaFoldDB" id="A0AAV8VG03"/>
<sequence>MSVLVTHINFKPNTITSDLDSKALASGVTYLGAAEYSTLDSHNGSALPQLPLLNIMETENKENVKRARNFSDFDKNLLFEIVQKYINIIENKQTDATNIKIKNEIWDSSGNRTSKQLHDLYDGIKKSKKKPARG</sequence>
<comment type="function">
    <text evidence="5">Involved in transvection phenomena (= synapsis-dependent gene expression), where the synaptic pairing of chromosomes carrying genes with which zeste interacts influences the expression of these genes. Zeste binds to DNA and stimulates transcription from a nearby promoter.</text>
</comment>
<organism evidence="7 8">
    <name type="scientific">Exocentrus adspersus</name>
    <dbReference type="NCBI Taxonomy" id="1586481"/>
    <lineage>
        <taxon>Eukaryota</taxon>
        <taxon>Metazoa</taxon>
        <taxon>Ecdysozoa</taxon>
        <taxon>Arthropoda</taxon>
        <taxon>Hexapoda</taxon>
        <taxon>Insecta</taxon>
        <taxon>Pterygota</taxon>
        <taxon>Neoptera</taxon>
        <taxon>Endopterygota</taxon>
        <taxon>Coleoptera</taxon>
        <taxon>Polyphaga</taxon>
        <taxon>Cucujiformia</taxon>
        <taxon>Chrysomeloidea</taxon>
        <taxon>Cerambycidae</taxon>
        <taxon>Lamiinae</taxon>
        <taxon>Acanthocinini</taxon>
        <taxon>Exocentrus</taxon>
    </lineage>
</organism>
<proteinExistence type="predicted"/>
<evidence type="ECO:0000256" key="4">
    <source>
        <dbReference type="ARBA" id="ARBA00023163"/>
    </source>
</evidence>
<keyword evidence="4" id="KW-0804">Transcription</keyword>
<evidence type="ECO:0000259" key="6">
    <source>
        <dbReference type="Pfam" id="PF13873"/>
    </source>
</evidence>
<evidence type="ECO:0000313" key="7">
    <source>
        <dbReference type="EMBL" id="KAJ8913098.1"/>
    </source>
</evidence>
<comment type="caution">
    <text evidence="7">The sequence shown here is derived from an EMBL/GenBank/DDBJ whole genome shotgun (WGS) entry which is preliminary data.</text>
</comment>